<accession>A0A8J8XD05</accession>
<gene>
    <name evidence="2" type="ORF">OsJ_34615</name>
</gene>
<dbReference type="Proteomes" id="UP000007752">
    <property type="component" value="Chromosome 11"/>
</dbReference>
<proteinExistence type="predicted"/>
<feature type="region of interest" description="Disordered" evidence="1">
    <location>
        <begin position="1"/>
        <end position="23"/>
    </location>
</feature>
<evidence type="ECO:0000256" key="1">
    <source>
        <dbReference type="SAM" id="MobiDB-lite"/>
    </source>
</evidence>
<feature type="compositionally biased region" description="Basic and acidic residues" evidence="1">
    <location>
        <begin position="86"/>
        <end position="96"/>
    </location>
</feature>
<evidence type="ECO:0000313" key="2">
    <source>
        <dbReference type="EMBL" id="EEE52455.1"/>
    </source>
</evidence>
<dbReference type="EMBL" id="CM000148">
    <property type="protein sequence ID" value="EEE52455.1"/>
    <property type="molecule type" value="Genomic_DNA"/>
</dbReference>
<feature type="compositionally biased region" description="Low complexity" evidence="1">
    <location>
        <begin position="406"/>
        <end position="419"/>
    </location>
</feature>
<protein>
    <submittedName>
        <fullName evidence="2">Uncharacterized protein</fullName>
    </submittedName>
</protein>
<feature type="region of interest" description="Disordered" evidence="1">
    <location>
        <begin position="35"/>
        <end position="96"/>
    </location>
</feature>
<dbReference type="OrthoDB" id="10380394at2759"/>
<feature type="compositionally biased region" description="Basic and acidic residues" evidence="1">
    <location>
        <begin position="65"/>
        <end position="78"/>
    </location>
</feature>
<sequence>MAVPESGGAGKGSNGEAVGSGAVDKHAAVVRRAAGIASVEAKRSATADVRRAAGASGTVGYPDGGGRRDDEPVREELHGSGGDYNDPSKSKRVRGEPHVERALSAVFRGEETHVERVPSEEVFGEADVEQDLGDAVNYLRGDEDYVGREITVDVRCGAHVKVKRAAELPDEVLVEELDGQNDCELTAVFRGEEAYVEPAPGWEVRGEDAAEAYVERALSAVFRGEETHVERVPSEEVFGEADVEQDLGDAVNYLRGDEDYVGREITVDVLCGAHVKVKRAAELPDEVLVEELDGQNDCALTAVFRGEEAYVEPALGGEVRREHGEEVHVEPAPGGEVRREHGEEVHVEHVVVLDHEPVEATAGLVLGAPVPAAVRAAVLEARALKNMEGAKAAKEARKLWERGNLNGSNNGCNSNSPSPSEKRRFADPKEKIFQKFDVEASYLTGNEDSDSKYRRLVDLFNQMISLMEAVEHGLSLEDSKDLEREMKSTIHEIRKVRQTIRVMGGKAPNTPPEFLFRDVLE</sequence>
<reference evidence="2" key="2">
    <citation type="submission" date="2008-12" db="EMBL/GenBank/DDBJ databases">
        <title>Improved gene annotation of the rice (Oryza sativa) genomes.</title>
        <authorList>
            <person name="Wang J."/>
            <person name="Li R."/>
            <person name="Fan W."/>
            <person name="Huang Q."/>
            <person name="Zhang J."/>
            <person name="Zhou Y."/>
            <person name="Hu Y."/>
            <person name="Zi S."/>
            <person name="Li J."/>
            <person name="Ni P."/>
            <person name="Zheng H."/>
            <person name="Zhang Y."/>
            <person name="Zhao M."/>
            <person name="Hao Q."/>
            <person name="McDermott J."/>
            <person name="Samudrala R."/>
            <person name="Kristiansen K."/>
            <person name="Wong G.K.-S."/>
        </authorList>
    </citation>
    <scope>NUCLEOTIDE SEQUENCE</scope>
</reference>
<dbReference type="SMR" id="A0A8J8XD05"/>
<organism evidence="2">
    <name type="scientific">Oryza sativa subsp. japonica</name>
    <name type="common">Rice</name>
    <dbReference type="NCBI Taxonomy" id="39947"/>
    <lineage>
        <taxon>Eukaryota</taxon>
        <taxon>Viridiplantae</taxon>
        <taxon>Streptophyta</taxon>
        <taxon>Embryophyta</taxon>
        <taxon>Tracheophyta</taxon>
        <taxon>Spermatophyta</taxon>
        <taxon>Magnoliopsida</taxon>
        <taxon>Liliopsida</taxon>
        <taxon>Poales</taxon>
        <taxon>Poaceae</taxon>
        <taxon>BOP clade</taxon>
        <taxon>Oryzoideae</taxon>
        <taxon>Oryzeae</taxon>
        <taxon>Oryzinae</taxon>
        <taxon>Oryza</taxon>
        <taxon>Oryza sativa</taxon>
    </lineage>
</organism>
<dbReference type="AlphaFoldDB" id="A0A8J8XD05"/>
<name>A0A8J8XD05_ORYSJ</name>
<reference evidence="2" key="1">
    <citation type="journal article" date="2005" name="PLoS Biol.">
        <title>The genomes of Oryza sativa: a history of duplications.</title>
        <authorList>
            <person name="Yu J."/>
            <person name="Wang J."/>
            <person name="Lin W."/>
            <person name="Li S."/>
            <person name="Li H."/>
            <person name="Zhou J."/>
            <person name="Ni P."/>
            <person name="Dong W."/>
            <person name="Hu S."/>
            <person name="Zeng C."/>
            <person name="Zhang J."/>
            <person name="Zhang Y."/>
            <person name="Li R."/>
            <person name="Xu Z."/>
            <person name="Li S."/>
            <person name="Li X."/>
            <person name="Zheng H."/>
            <person name="Cong L."/>
            <person name="Lin L."/>
            <person name="Yin J."/>
            <person name="Geng J."/>
            <person name="Li G."/>
            <person name="Shi J."/>
            <person name="Liu J."/>
            <person name="Lv H."/>
            <person name="Li J."/>
            <person name="Wang J."/>
            <person name="Deng Y."/>
            <person name="Ran L."/>
            <person name="Shi X."/>
            <person name="Wang X."/>
            <person name="Wu Q."/>
            <person name="Li C."/>
            <person name="Ren X."/>
            <person name="Wang J."/>
            <person name="Wang X."/>
            <person name="Li D."/>
            <person name="Liu D."/>
            <person name="Zhang X."/>
            <person name="Ji Z."/>
            <person name="Zhao W."/>
            <person name="Sun Y."/>
            <person name="Zhang Z."/>
            <person name="Bao J."/>
            <person name="Han Y."/>
            <person name="Dong L."/>
            <person name="Ji J."/>
            <person name="Chen P."/>
            <person name="Wu S."/>
            <person name="Liu J."/>
            <person name="Xiao Y."/>
            <person name="Bu D."/>
            <person name="Tan J."/>
            <person name="Yang L."/>
            <person name="Ye C."/>
            <person name="Zhang J."/>
            <person name="Xu J."/>
            <person name="Zhou Y."/>
            <person name="Yu Y."/>
            <person name="Zhang B."/>
            <person name="Zhuang S."/>
            <person name="Wei H."/>
            <person name="Liu B."/>
            <person name="Lei M."/>
            <person name="Yu H."/>
            <person name="Li Y."/>
            <person name="Xu H."/>
            <person name="Wei S."/>
            <person name="He X."/>
            <person name="Fang L."/>
            <person name="Zhang Z."/>
            <person name="Zhang Y."/>
            <person name="Huang X."/>
            <person name="Su Z."/>
            <person name="Tong W."/>
            <person name="Li J."/>
            <person name="Tong Z."/>
            <person name="Li S."/>
            <person name="Ye J."/>
            <person name="Wang L."/>
            <person name="Fang L."/>
            <person name="Lei T."/>
            <person name="Chen C."/>
            <person name="Chen H."/>
            <person name="Xu Z."/>
            <person name="Li H."/>
            <person name="Huang H."/>
            <person name="Zhang F."/>
            <person name="Xu H."/>
            <person name="Li N."/>
            <person name="Zhao C."/>
            <person name="Li S."/>
            <person name="Dong L."/>
            <person name="Huang Y."/>
            <person name="Li L."/>
            <person name="Xi Y."/>
            <person name="Qi Q."/>
            <person name="Li W."/>
            <person name="Zhang B."/>
            <person name="Hu W."/>
            <person name="Zhang Y."/>
            <person name="Tian X."/>
            <person name="Jiao Y."/>
            <person name="Liang X."/>
            <person name="Jin J."/>
            <person name="Gao L."/>
            <person name="Zheng W."/>
            <person name="Hao B."/>
            <person name="Liu S."/>
            <person name="Wang W."/>
            <person name="Yuan L."/>
            <person name="Cao M."/>
            <person name="McDermott J."/>
            <person name="Samudrala R."/>
            <person name="Wang J."/>
            <person name="Wong G.K."/>
            <person name="Yang H."/>
        </authorList>
    </citation>
    <scope>NUCLEOTIDE SEQUENCE [LARGE SCALE GENOMIC DNA]</scope>
</reference>
<feature type="region of interest" description="Disordered" evidence="1">
    <location>
        <begin position="402"/>
        <end position="424"/>
    </location>
</feature>
<feature type="compositionally biased region" description="Basic and acidic residues" evidence="1">
    <location>
        <begin position="40"/>
        <end position="51"/>
    </location>
</feature>